<evidence type="ECO:0000256" key="2">
    <source>
        <dbReference type="ARBA" id="ARBA00022722"/>
    </source>
</evidence>
<gene>
    <name evidence="8" type="ORF">ACFQ4Y_06765</name>
</gene>
<sequence>MSETKIRSMTGYGRGESDAAGIRFTVEARSVNHRFLELTVKLPSGWGALEEEVKKQVRRWVRRGRVDVTVTLEGARAASRKLIVDWEATDSLLHASQELRERLEISGELTLTDLLHHPEVLKAEEQKPDPEAWQSPLLTAVEQACQSLGEMRKREGRVLAEDLLHRTEVLAQRVEEIRCRAPQVVIDYRERLEERIRELLGGVDPDPDRLLTEVALLADKADIQEEVTRLFSHIGQFRETLRQEKPVGRRLEFLLQEMNREINTIGSKANDVQIAEKVVDSKSEMEKMREQVQNIE</sequence>
<evidence type="ECO:0000256" key="4">
    <source>
        <dbReference type="ARBA" id="ARBA00022801"/>
    </source>
</evidence>
<accession>A0ABW4C7C5</accession>
<dbReference type="Pfam" id="PF08340">
    <property type="entry name" value="YicC-like_C"/>
    <property type="match status" value="1"/>
</dbReference>
<comment type="cofactor">
    <cofactor evidence="1">
        <name>a divalent metal cation</name>
        <dbReference type="ChEBI" id="CHEBI:60240"/>
    </cofactor>
</comment>
<evidence type="ECO:0000256" key="3">
    <source>
        <dbReference type="ARBA" id="ARBA00022759"/>
    </source>
</evidence>
<proteinExistence type="inferred from homology"/>
<keyword evidence="4 8" id="KW-0378">Hydrolase</keyword>
<dbReference type="GO" id="GO:0016787">
    <property type="term" value="F:hydrolase activity"/>
    <property type="evidence" value="ECO:0007669"/>
    <property type="project" value="UniProtKB-KW"/>
</dbReference>
<dbReference type="InterPro" id="IPR013527">
    <property type="entry name" value="YicC-like_N"/>
</dbReference>
<evidence type="ECO:0000259" key="7">
    <source>
        <dbReference type="Pfam" id="PF08340"/>
    </source>
</evidence>
<evidence type="ECO:0000256" key="1">
    <source>
        <dbReference type="ARBA" id="ARBA00001968"/>
    </source>
</evidence>
<keyword evidence="2" id="KW-0540">Nuclease</keyword>
<protein>
    <submittedName>
        <fullName evidence="8">YicC/YloC family endoribonuclease</fullName>
        <ecNumber evidence="8">3.1.-.-</ecNumber>
    </submittedName>
</protein>
<dbReference type="InterPro" id="IPR005229">
    <property type="entry name" value="YicC/YloC-like"/>
</dbReference>
<dbReference type="NCBIfam" id="TIGR00255">
    <property type="entry name" value="YicC/YloC family endoribonuclease"/>
    <property type="match status" value="1"/>
</dbReference>
<dbReference type="Pfam" id="PF03755">
    <property type="entry name" value="YicC-like_N"/>
    <property type="match status" value="1"/>
</dbReference>
<organism evidence="8 9">
    <name type="scientific">Kroppenstedtia sanguinis</name>
    <dbReference type="NCBI Taxonomy" id="1380684"/>
    <lineage>
        <taxon>Bacteria</taxon>
        <taxon>Bacillati</taxon>
        <taxon>Bacillota</taxon>
        <taxon>Bacilli</taxon>
        <taxon>Bacillales</taxon>
        <taxon>Thermoactinomycetaceae</taxon>
        <taxon>Kroppenstedtia</taxon>
    </lineage>
</organism>
<dbReference type="EC" id="3.1.-.-" evidence="8"/>
<comment type="similarity">
    <text evidence="5">Belongs to the YicC/YloC family.</text>
</comment>
<dbReference type="Proteomes" id="UP001597282">
    <property type="component" value="Unassembled WGS sequence"/>
</dbReference>
<comment type="caution">
    <text evidence="8">The sequence shown here is derived from an EMBL/GenBank/DDBJ whole genome shotgun (WGS) entry which is preliminary data.</text>
</comment>
<dbReference type="InterPro" id="IPR013551">
    <property type="entry name" value="YicC-like_C"/>
</dbReference>
<name>A0ABW4C7C5_9BACL</name>
<evidence type="ECO:0000256" key="5">
    <source>
        <dbReference type="ARBA" id="ARBA00035648"/>
    </source>
</evidence>
<evidence type="ECO:0000313" key="9">
    <source>
        <dbReference type="Proteomes" id="UP001597282"/>
    </source>
</evidence>
<dbReference type="PANTHER" id="PTHR30636:SF3">
    <property type="entry name" value="UPF0701 PROTEIN YICC"/>
    <property type="match status" value="1"/>
</dbReference>
<keyword evidence="3" id="KW-0255">Endonuclease</keyword>
<evidence type="ECO:0000259" key="6">
    <source>
        <dbReference type="Pfam" id="PF03755"/>
    </source>
</evidence>
<feature type="domain" description="Endoribonuclease YicC-like C-terminal" evidence="7">
    <location>
        <begin position="178"/>
        <end position="296"/>
    </location>
</feature>
<keyword evidence="9" id="KW-1185">Reference proteome</keyword>
<dbReference type="EMBL" id="JBHTNU010000005">
    <property type="protein sequence ID" value="MFD1426642.1"/>
    <property type="molecule type" value="Genomic_DNA"/>
</dbReference>
<dbReference type="RefSeq" id="WP_380163924.1">
    <property type="nucleotide sequence ID" value="NZ_JBHTNU010000005.1"/>
</dbReference>
<feature type="domain" description="Endoribonuclease YicC-like N-terminal" evidence="6">
    <location>
        <begin position="6"/>
        <end position="160"/>
    </location>
</feature>
<evidence type="ECO:0000313" key="8">
    <source>
        <dbReference type="EMBL" id="MFD1426642.1"/>
    </source>
</evidence>
<reference evidence="9" key="1">
    <citation type="journal article" date="2019" name="Int. J. Syst. Evol. Microbiol.">
        <title>The Global Catalogue of Microorganisms (GCM) 10K type strain sequencing project: providing services to taxonomists for standard genome sequencing and annotation.</title>
        <authorList>
            <consortium name="The Broad Institute Genomics Platform"/>
            <consortium name="The Broad Institute Genome Sequencing Center for Infectious Disease"/>
            <person name="Wu L."/>
            <person name="Ma J."/>
        </authorList>
    </citation>
    <scope>NUCLEOTIDE SEQUENCE [LARGE SCALE GENOMIC DNA]</scope>
    <source>
        <strain evidence="9">S1</strain>
    </source>
</reference>
<dbReference type="PANTHER" id="PTHR30636">
    <property type="entry name" value="UPF0701 PROTEIN YICC"/>
    <property type="match status" value="1"/>
</dbReference>